<feature type="chain" id="PRO_5043729895" evidence="1">
    <location>
        <begin position="25"/>
        <end position="65"/>
    </location>
</feature>
<evidence type="ECO:0000313" key="3">
    <source>
        <dbReference type="Proteomes" id="UP001497644"/>
    </source>
</evidence>
<name>A0AAV2NIR6_9HYME</name>
<evidence type="ECO:0000313" key="2">
    <source>
        <dbReference type="EMBL" id="CAL1678991.1"/>
    </source>
</evidence>
<proteinExistence type="predicted"/>
<reference evidence="2" key="1">
    <citation type="submission" date="2024-04" db="EMBL/GenBank/DDBJ databases">
        <authorList>
            <consortium name="Molecular Ecology Group"/>
        </authorList>
    </citation>
    <scope>NUCLEOTIDE SEQUENCE</scope>
</reference>
<dbReference type="Proteomes" id="UP001497644">
    <property type="component" value="Chromosome 15"/>
</dbReference>
<protein>
    <submittedName>
        <fullName evidence="2">Uncharacterized protein</fullName>
    </submittedName>
</protein>
<evidence type="ECO:0000256" key="1">
    <source>
        <dbReference type="SAM" id="SignalP"/>
    </source>
</evidence>
<accession>A0AAV2NIR6</accession>
<feature type="signal peptide" evidence="1">
    <location>
        <begin position="1"/>
        <end position="24"/>
    </location>
</feature>
<sequence length="65" mass="6876">MISLKKIVVLITAALMTLAAFTDATPTPGPVASGAITIYPIPQRPAYAPNPWVYPKPTTVQPTGR</sequence>
<gene>
    <name evidence="2" type="ORF">LPLAT_LOCUS4752</name>
</gene>
<dbReference type="AlphaFoldDB" id="A0AAV2NIR6"/>
<dbReference type="EMBL" id="OZ034838">
    <property type="protein sequence ID" value="CAL1678991.1"/>
    <property type="molecule type" value="Genomic_DNA"/>
</dbReference>
<organism evidence="2 3">
    <name type="scientific">Lasius platythorax</name>
    <dbReference type="NCBI Taxonomy" id="488582"/>
    <lineage>
        <taxon>Eukaryota</taxon>
        <taxon>Metazoa</taxon>
        <taxon>Ecdysozoa</taxon>
        <taxon>Arthropoda</taxon>
        <taxon>Hexapoda</taxon>
        <taxon>Insecta</taxon>
        <taxon>Pterygota</taxon>
        <taxon>Neoptera</taxon>
        <taxon>Endopterygota</taxon>
        <taxon>Hymenoptera</taxon>
        <taxon>Apocrita</taxon>
        <taxon>Aculeata</taxon>
        <taxon>Formicoidea</taxon>
        <taxon>Formicidae</taxon>
        <taxon>Formicinae</taxon>
        <taxon>Lasius</taxon>
        <taxon>Lasius</taxon>
    </lineage>
</organism>
<keyword evidence="1" id="KW-0732">Signal</keyword>
<keyword evidence="3" id="KW-1185">Reference proteome</keyword>